<reference evidence="4" key="1">
    <citation type="submission" date="2020-01" db="EMBL/GenBank/DDBJ databases">
        <title>'Steroidobacter agaridevorans' sp. nov., agar-degrading bacteria isolated from rhizosphere soils.</title>
        <authorList>
            <person name="Ikenaga M."/>
            <person name="Kataoka M."/>
            <person name="Murouchi A."/>
            <person name="Katsuragi S."/>
            <person name="Sakai M."/>
        </authorList>
    </citation>
    <scope>NUCLEOTIDE SEQUENCE [LARGE SCALE GENOMIC DNA]</scope>
    <source>
        <strain evidence="4">YU21-B</strain>
    </source>
</reference>
<proteinExistence type="predicted"/>
<evidence type="ECO:0000256" key="1">
    <source>
        <dbReference type="SAM" id="MobiDB-lite"/>
    </source>
</evidence>
<keyword evidence="4" id="KW-1185">Reference proteome</keyword>
<evidence type="ECO:0000256" key="2">
    <source>
        <dbReference type="SAM" id="SignalP"/>
    </source>
</evidence>
<dbReference type="RefSeq" id="WP_161812222.1">
    <property type="nucleotide sequence ID" value="NZ_BLJN01000002.1"/>
</dbReference>
<dbReference type="InterPro" id="IPR017853">
    <property type="entry name" value="GH"/>
</dbReference>
<dbReference type="AlphaFoldDB" id="A0A829YC85"/>
<name>A0A829YC85_9GAMM</name>
<organism evidence="3 4">
    <name type="scientific">Steroidobacter agaridevorans</name>
    <dbReference type="NCBI Taxonomy" id="2695856"/>
    <lineage>
        <taxon>Bacteria</taxon>
        <taxon>Pseudomonadati</taxon>
        <taxon>Pseudomonadota</taxon>
        <taxon>Gammaproteobacteria</taxon>
        <taxon>Steroidobacterales</taxon>
        <taxon>Steroidobacteraceae</taxon>
        <taxon>Steroidobacter</taxon>
    </lineage>
</organism>
<evidence type="ECO:0000313" key="4">
    <source>
        <dbReference type="Proteomes" id="UP000445000"/>
    </source>
</evidence>
<evidence type="ECO:0008006" key="5">
    <source>
        <dbReference type="Google" id="ProtNLM"/>
    </source>
</evidence>
<dbReference type="InterPro" id="IPR013785">
    <property type="entry name" value="Aldolase_TIM"/>
</dbReference>
<feature type="region of interest" description="Disordered" evidence="1">
    <location>
        <begin position="273"/>
        <end position="295"/>
    </location>
</feature>
<keyword evidence="2" id="KW-0732">Signal</keyword>
<feature type="signal peptide" evidence="2">
    <location>
        <begin position="1"/>
        <end position="24"/>
    </location>
</feature>
<dbReference type="Proteomes" id="UP000445000">
    <property type="component" value="Unassembled WGS sequence"/>
</dbReference>
<accession>A0A829YC85</accession>
<sequence length="295" mass="32829">MFRMHAFAAAVSLLLISFAGSTEAANPLGIAFKYVTNVPLYGKPTGMLIAGRCNRNDPAFQAARQKGAEVLAYINPVARPDHFVCALDTKFYMNDIGQVPLWPYPTYGQRSPWPNTRMTDIRAGSDWSDWVVRYVEGLMREGKVDGVFLDAVGIRPWSSLAEWNSWPQSEKNAFAAGNVDLVRRLDARRRAIKPDFIIVANNVWEAGTMKALDGERYIDGVALEHPKPLSPWHVNYAARPFGNLGHRRVLVIANTRADAQAWAKVPGVTHVSDQTSAQYKNPNPPAVSFQALHDR</sequence>
<comment type="caution">
    <text evidence="3">The sequence shown here is derived from an EMBL/GenBank/DDBJ whole genome shotgun (WGS) entry which is preliminary data.</text>
</comment>
<evidence type="ECO:0000313" key="3">
    <source>
        <dbReference type="EMBL" id="GFE80553.1"/>
    </source>
</evidence>
<dbReference type="Gene3D" id="3.20.20.70">
    <property type="entry name" value="Aldolase class I"/>
    <property type="match status" value="1"/>
</dbReference>
<gene>
    <name evidence="3" type="ORF">GCM10011487_25530</name>
</gene>
<dbReference type="SUPFAM" id="SSF51445">
    <property type="entry name" value="(Trans)glycosidases"/>
    <property type="match status" value="1"/>
</dbReference>
<feature type="chain" id="PRO_5032397033" description="Glycoside-hydrolase family GH114 TIM-barrel domain-containing protein" evidence="2">
    <location>
        <begin position="25"/>
        <end position="295"/>
    </location>
</feature>
<dbReference type="EMBL" id="BLJN01000002">
    <property type="protein sequence ID" value="GFE80553.1"/>
    <property type="molecule type" value="Genomic_DNA"/>
</dbReference>
<protein>
    <recommendedName>
        <fullName evidence="5">Glycoside-hydrolase family GH114 TIM-barrel domain-containing protein</fullName>
    </recommendedName>
</protein>